<dbReference type="InterPro" id="IPR000182">
    <property type="entry name" value="GNAT_dom"/>
</dbReference>
<evidence type="ECO:0000313" key="3">
    <source>
        <dbReference type="Proteomes" id="UP000194127"/>
    </source>
</evidence>
<dbReference type="OrthoDB" id="2523549at2759"/>
<evidence type="ECO:0000259" key="1">
    <source>
        <dbReference type="PROSITE" id="PS51186"/>
    </source>
</evidence>
<gene>
    <name evidence="2" type="ORF">POSPLADRAFT_1135096</name>
</gene>
<dbReference type="Proteomes" id="UP000194127">
    <property type="component" value="Unassembled WGS sequence"/>
</dbReference>
<dbReference type="PROSITE" id="PS51186">
    <property type="entry name" value="GNAT"/>
    <property type="match status" value="1"/>
</dbReference>
<dbReference type="EMBL" id="KZ110593">
    <property type="protein sequence ID" value="OSX65546.1"/>
    <property type="molecule type" value="Genomic_DNA"/>
</dbReference>
<dbReference type="RefSeq" id="XP_024342340.1">
    <property type="nucleotide sequence ID" value="XM_024484544.1"/>
</dbReference>
<proteinExistence type="predicted"/>
<dbReference type="GO" id="GO:0016747">
    <property type="term" value="F:acyltransferase activity, transferring groups other than amino-acyl groups"/>
    <property type="evidence" value="ECO:0007669"/>
    <property type="project" value="InterPro"/>
</dbReference>
<organism evidence="2 3">
    <name type="scientific">Postia placenta MAD-698-R-SB12</name>
    <dbReference type="NCBI Taxonomy" id="670580"/>
    <lineage>
        <taxon>Eukaryota</taxon>
        <taxon>Fungi</taxon>
        <taxon>Dikarya</taxon>
        <taxon>Basidiomycota</taxon>
        <taxon>Agaricomycotina</taxon>
        <taxon>Agaricomycetes</taxon>
        <taxon>Polyporales</taxon>
        <taxon>Adustoporiaceae</taxon>
        <taxon>Rhodonia</taxon>
    </lineage>
</organism>
<evidence type="ECO:0000313" key="2">
    <source>
        <dbReference type="EMBL" id="OSX65546.1"/>
    </source>
</evidence>
<dbReference type="Pfam" id="PF13508">
    <property type="entry name" value="Acetyltransf_7"/>
    <property type="match status" value="1"/>
</dbReference>
<dbReference type="GeneID" id="36329493"/>
<dbReference type="AlphaFoldDB" id="A0A1X6NAS4"/>
<accession>A0A1X6NAS4</accession>
<protein>
    <recommendedName>
        <fullName evidence="1">N-acetyltransferase domain-containing protein</fullName>
    </recommendedName>
</protein>
<reference evidence="2 3" key="1">
    <citation type="submission" date="2017-04" db="EMBL/GenBank/DDBJ databases">
        <title>Genome Sequence of the Model Brown-Rot Fungus Postia placenta SB12.</title>
        <authorList>
            <consortium name="DOE Joint Genome Institute"/>
            <person name="Gaskell J."/>
            <person name="Kersten P."/>
            <person name="Larrondo L.F."/>
            <person name="Canessa P."/>
            <person name="Martinez D."/>
            <person name="Hibbett D."/>
            <person name="Schmoll M."/>
            <person name="Kubicek C.P."/>
            <person name="Martinez A.T."/>
            <person name="Yadav J."/>
            <person name="Master E."/>
            <person name="Magnuson J.K."/>
            <person name="James T."/>
            <person name="Yaver D."/>
            <person name="Berka R."/>
            <person name="Labutti K."/>
            <person name="Lipzen A."/>
            <person name="Aerts A."/>
            <person name="Barry K."/>
            <person name="Henrissat B."/>
            <person name="Blanchette R."/>
            <person name="Grigoriev I."/>
            <person name="Cullen D."/>
        </authorList>
    </citation>
    <scope>NUCLEOTIDE SEQUENCE [LARGE SCALE GENOMIC DNA]</scope>
    <source>
        <strain evidence="2 3">MAD-698-R-SB12</strain>
    </source>
</reference>
<name>A0A1X6NAS4_9APHY</name>
<dbReference type="Gene3D" id="3.40.630.30">
    <property type="match status" value="1"/>
</dbReference>
<feature type="domain" description="N-acetyltransferase" evidence="1">
    <location>
        <begin position="178"/>
        <end position="336"/>
    </location>
</feature>
<dbReference type="SUPFAM" id="SSF55729">
    <property type="entry name" value="Acyl-CoA N-acyltransferases (Nat)"/>
    <property type="match status" value="1"/>
</dbReference>
<sequence length="381" mass="41956">MTDPELHLVRYKTVQEFLHEMKPFDESFMNLALGPLWDDISTNPTRSEERSELSNRPLFAVLSANVLVMTLTRDTAHHPWKLAIPSTLNPDSVHYQFTIAGASRLLASTLDALVEPGGIGRIAAPSPVMDVFIDAWATSLSGKGIQITALPLDLIARSCYATRQTVPSSSACSLPANITIALAAAEDVSSLVPLFVDFTYHTHQVATPEAARASLSRAVQGHKLWVCRFDGDIAGFTVVGRETPNTIAIRNVFVRPEHRRKGLAEGMVGVLTRFYLGLDTVLEPHYPMGQPKREVCLLVKDPAVERIYARCGFLVGEDVRDPETGRKACYAFVSRGVQTYRQREKRILKTAMSSVSAIDLTWFHGNGPIGDNATLLNQNET</sequence>
<keyword evidence="3" id="KW-1185">Reference proteome</keyword>
<dbReference type="CDD" id="cd04301">
    <property type="entry name" value="NAT_SF"/>
    <property type="match status" value="1"/>
</dbReference>
<dbReference type="InterPro" id="IPR016181">
    <property type="entry name" value="Acyl_CoA_acyltransferase"/>
</dbReference>